<proteinExistence type="predicted"/>
<dbReference type="KEGG" id="dmm:dnm_042280"/>
<dbReference type="RefSeq" id="WP_207683064.1">
    <property type="nucleotide sequence ID" value="NZ_CP061800.1"/>
</dbReference>
<dbReference type="Pfam" id="PF08011">
    <property type="entry name" value="PDDEXK_9"/>
    <property type="match status" value="1"/>
</dbReference>
<sequence>MTTYKTIPYGIASYKTIRQENCYYVDKTRYIPQFEKTGKFLFLIRPRRFGKSSLLTVLECYYDIARKEEFELLFSGTYIADHPTPEKNSHLILKFNFSQVSPDPDEVEASFQGHAKNCFFFFGKKYSEFLDNDYFEMMAEHRKAHQKLEFLMNYASSKGLKVYVLIDEYDNFTNTILTTAGKEKYHELTHGAGFFRFFFNILKGAGDQADSGIGRMFITGVSPVTMDDVTSGFNIGRNISLLPEFNELLGFTEQDVAEMLDYYEISESDSDRIMGLMKEWYDNYRFSDRAETTMFNTDMVLYFMIRFLESGTPPDNMIDQNVRTDYGKLRHLIVLDRQLNGNFSYLSDIIRTQGTKSARIAEGFPVERLLKPSNFISLLFYFGLLSHTGTGRLCIPNQTVKKLMYEYLREGYEDTDVFNLDFWRIGELIRDMAYKEKWEPVFRFLADEVEKQTSVRDYLSGEKVIQTFLLAYLNVTDYYVTRSEEEMGKGFADLYLEPFMSKYPDLKYAYLIELKYISRGEFSDEKMKEQLAEAGRQLAGYAADKRVVRRSRGAALKCLTLVFSGWELKAAEAYKHHGT</sequence>
<keyword evidence="3" id="KW-1185">Reference proteome</keyword>
<gene>
    <name evidence="2" type="ORF">dnm_042280</name>
</gene>
<feature type="domain" description="AAA-ATPase-like" evidence="1">
    <location>
        <begin position="8"/>
        <end position="230"/>
    </location>
</feature>
<dbReference type="Pfam" id="PF09820">
    <property type="entry name" value="AAA-ATPase_like"/>
    <property type="match status" value="1"/>
</dbReference>
<evidence type="ECO:0000313" key="3">
    <source>
        <dbReference type="Proteomes" id="UP000663722"/>
    </source>
</evidence>
<reference evidence="2" key="1">
    <citation type="journal article" date="2021" name="Microb. Physiol.">
        <title>Proteogenomic Insights into the Physiology of Marine, Sulfate-Reducing, Filamentous Desulfonema limicola and Desulfonema magnum.</title>
        <authorList>
            <person name="Schnaars V."/>
            <person name="Wohlbrand L."/>
            <person name="Scheve S."/>
            <person name="Hinrichs C."/>
            <person name="Reinhardt R."/>
            <person name="Rabus R."/>
        </authorList>
    </citation>
    <scope>NUCLEOTIDE SEQUENCE</scope>
    <source>
        <strain evidence="2">4be13</strain>
    </source>
</reference>
<dbReference type="Gene3D" id="3.40.50.300">
    <property type="entry name" value="P-loop containing nucleotide triphosphate hydrolases"/>
    <property type="match status" value="1"/>
</dbReference>
<dbReference type="AlphaFoldDB" id="A0A975BMV2"/>
<protein>
    <submittedName>
        <fullName evidence="2">AAA ATPase-like domain-containing protein</fullName>
    </submittedName>
</protein>
<dbReference type="PANTHER" id="PTHR34825">
    <property type="entry name" value="CONSERVED PROTEIN, WITH A WEAK D-GALACTARATE DEHYDRATASE/ALTRONATE HYDROLASE DOMAIN"/>
    <property type="match status" value="1"/>
</dbReference>
<dbReference type="PANTHER" id="PTHR34825:SF2">
    <property type="entry name" value="AAA-ATPASE-LIKE DOMAIN-CONTAINING PROTEIN"/>
    <property type="match status" value="1"/>
</dbReference>
<evidence type="ECO:0000313" key="2">
    <source>
        <dbReference type="EMBL" id="QTA88187.1"/>
    </source>
</evidence>
<dbReference type="InterPro" id="IPR018631">
    <property type="entry name" value="AAA-ATPase-like_dom"/>
</dbReference>
<dbReference type="Proteomes" id="UP000663722">
    <property type="component" value="Chromosome"/>
</dbReference>
<organism evidence="2 3">
    <name type="scientific">Desulfonema magnum</name>
    <dbReference type="NCBI Taxonomy" id="45655"/>
    <lineage>
        <taxon>Bacteria</taxon>
        <taxon>Pseudomonadati</taxon>
        <taxon>Thermodesulfobacteriota</taxon>
        <taxon>Desulfobacteria</taxon>
        <taxon>Desulfobacterales</taxon>
        <taxon>Desulfococcaceae</taxon>
        <taxon>Desulfonema</taxon>
    </lineage>
</organism>
<dbReference type="EMBL" id="CP061800">
    <property type="protein sequence ID" value="QTA88187.1"/>
    <property type="molecule type" value="Genomic_DNA"/>
</dbReference>
<name>A0A975BMV2_9BACT</name>
<evidence type="ECO:0000259" key="1">
    <source>
        <dbReference type="Pfam" id="PF09820"/>
    </source>
</evidence>
<dbReference type="InterPro" id="IPR027417">
    <property type="entry name" value="P-loop_NTPase"/>
</dbReference>
<dbReference type="InterPro" id="IPR012547">
    <property type="entry name" value="PDDEXK_9"/>
</dbReference>
<accession>A0A975BMV2</accession>